<dbReference type="InterPro" id="IPR013785">
    <property type="entry name" value="Aldolase_TIM"/>
</dbReference>
<feature type="binding site" evidence="5">
    <location>
        <position position="206"/>
    </location>
    <ligand>
        <name>pyruvate</name>
        <dbReference type="ChEBI" id="CHEBI:15361"/>
    </ligand>
</feature>
<dbReference type="CDD" id="cd00408">
    <property type="entry name" value="DHDPS-like"/>
    <property type="match status" value="1"/>
</dbReference>
<dbReference type="Proteomes" id="UP000182259">
    <property type="component" value="Chromosome II"/>
</dbReference>
<dbReference type="SUPFAM" id="SSF51569">
    <property type="entry name" value="Aldolase"/>
    <property type="match status" value="1"/>
</dbReference>
<keyword evidence="1 3" id="KW-0456">Lyase</keyword>
<feature type="binding site" evidence="5">
    <location>
        <position position="48"/>
    </location>
    <ligand>
        <name>pyruvate</name>
        <dbReference type="ChEBI" id="CHEBI:15361"/>
    </ligand>
</feature>
<sequence length="295" mass="32143">MTQLKGIIAAVPTPLSKDSKSVALDKIPAIVDRLVDAGVHGIVTTGTTGEFPALTTDEIKSVMKAYVDAGKGRLSVVCGFGCNSTLAAIDLAQYAEKIGADAIMMVPPYYEPFPFDVIYKFFEDVCGSISIPLMYYNLPSATGVHLSANQLRKLGEIKGFDYLKDTSGNAGEQADLLTNPSPNIQCFNGYDTLTFFAFSHGAQAGVWGVASIVPRECVEFYNTLTQEKNLDKAREQWKYLWELCNILEGGSYPAGIKAGFEIIGQPVGPLRLPNVSLGKDKYDELAEILSRRKYK</sequence>
<dbReference type="AlphaFoldDB" id="A0A1L0G8L0"/>
<evidence type="ECO:0000256" key="5">
    <source>
        <dbReference type="PIRSR" id="PIRSR001365-2"/>
    </source>
</evidence>
<name>A0A1L0G8L0_9ASCO</name>
<proteinExistence type="inferred from homology"/>
<dbReference type="GO" id="GO:0008747">
    <property type="term" value="F:N-acetylneuraminate lyase activity"/>
    <property type="evidence" value="ECO:0007669"/>
    <property type="project" value="TreeGrafter"/>
</dbReference>
<evidence type="ECO:0000256" key="4">
    <source>
        <dbReference type="PIRSR" id="PIRSR001365-1"/>
    </source>
</evidence>
<evidence type="ECO:0000313" key="7">
    <source>
        <dbReference type="Proteomes" id="UP000182259"/>
    </source>
</evidence>
<evidence type="ECO:0000313" key="6">
    <source>
        <dbReference type="EMBL" id="SGZ52789.1"/>
    </source>
</evidence>
<reference evidence="6 7" key="1">
    <citation type="submission" date="2016-10" db="EMBL/GenBank/DDBJ databases">
        <authorList>
            <person name="de Groot N.N."/>
        </authorList>
    </citation>
    <scope>NUCLEOTIDE SEQUENCE [LARGE SCALE GENOMIC DNA]</scope>
    <source>
        <strain evidence="6 7">PYCC 4715</strain>
    </source>
</reference>
<dbReference type="InterPro" id="IPR020624">
    <property type="entry name" value="Schiff_base-form_aldolases_CS"/>
</dbReference>
<organism evidence="6 7">
    <name type="scientific">Sungouiella intermedia</name>
    <dbReference type="NCBI Taxonomy" id="45354"/>
    <lineage>
        <taxon>Eukaryota</taxon>
        <taxon>Fungi</taxon>
        <taxon>Dikarya</taxon>
        <taxon>Ascomycota</taxon>
        <taxon>Saccharomycotina</taxon>
        <taxon>Pichiomycetes</taxon>
        <taxon>Metschnikowiaceae</taxon>
        <taxon>Sungouiella</taxon>
    </lineage>
</organism>
<protein>
    <submittedName>
        <fullName evidence="6">CIC11C00000003113</fullName>
    </submittedName>
</protein>
<keyword evidence="2" id="KW-0704">Schiff base</keyword>
<dbReference type="Pfam" id="PF00701">
    <property type="entry name" value="DHDPS"/>
    <property type="match status" value="1"/>
</dbReference>
<dbReference type="PROSITE" id="PS00665">
    <property type="entry name" value="DHDPS_1"/>
    <property type="match status" value="1"/>
</dbReference>
<dbReference type="SMART" id="SM01130">
    <property type="entry name" value="DHDPS"/>
    <property type="match status" value="1"/>
</dbReference>
<dbReference type="EMBL" id="LT635765">
    <property type="protein sequence ID" value="SGZ52789.1"/>
    <property type="molecule type" value="Genomic_DNA"/>
</dbReference>
<evidence type="ECO:0000256" key="2">
    <source>
        <dbReference type="ARBA" id="ARBA00023270"/>
    </source>
</evidence>
<feature type="active site" description="Proton donor/acceptor" evidence="4">
    <location>
        <position position="136"/>
    </location>
</feature>
<dbReference type="PRINTS" id="PR00146">
    <property type="entry name" value="DHPICSNTHASE"/>
</dbReference>
<dbReference type="PANTHER" id="PTHR42849:SF1">
    <property type="entry name" value="N-ACETYLNEURAMINATE LYASE"/>
    <property type="match status" value="1"/>
</dbReference>
<dbReference type="PANTHER" id="PTHR42849">
    <property type="entry name" value="N-ACETYLNEURAMINATE LYASE"/>
    <property type="match status" value="1"/>
</dbReference>
<comment type="similarity">
    <text evidence="3">Belongs to the DapA family.</text>
</comment>
<dbReference type="GO" id="GO:0005829">
    <property type="term" value="C:cytosol"/>
    <property type="evidence" value="ECO:0007669"/>
    <property type="project" value="TreeGrafter"/>
</dbReference>
<accession>A0A1L0G8L0</accession>
<dbReference type="InterPro" id="IPR002220">
    <property type="entry name" value="DapA-like"/>
</dbReference>
<dbReference type="PIRSF" id="PIRSF001365">
    <property type="entry name" value="DHDPS"/>
    <property type="match status" value="1"/>
</dbReference>
<gene>
    <name evidence="6" type="ORF">SAMEA4029009_CIC11G00000003113</name>
</gene>
<dbReference type="GO" id="GO:0019262">
    <property type="term" value="P:N-acetylneuraminate catabolic process"/>
    <property type="evidence" value="ECO:0007669"/>
    <property type="project" value="TreeGrafter"/>
</dbReference>
<dbReference type="Gene3D" id="3.20.20.70">
    <property type="entry name" value="Aldolase class I"/>
    <property type="match status" value="1"/>
</dbReference>
<feature type="active site" description="Schiff-base intermediate with substrate" evidence="4">
    <location>
        <position position="164"/>
    </location>
</feature>
<evidence type="ECO:0000256" key="3">
    <source>
        <dbReference type="PIRNR" id="PIRNR001365"/>
    </source>
</evidence>
<evidence type="ECO:0000256" key="1">
    <source>
        <dbReference type="ARBA" id="ARBA00023239"/>
    </source>
</evidence>